<protein>
    <submittedName>
        <fullName evidence="1">Polyhydroxyalkanoic acid system family protein</fullName>
    </submittedName>
</protein>
<dbReference type="EMBL" id="JBHUHT010000009">
    <property type="protein sequence ID" value="MFD2095520.1"/>
    <property type="molecule type" value="Genomic_DNA"/>
</dbReference>
<dbReference type="InterPro" id="IPR013433">
    <property type="entry name" value="PHA_gran_rgn"/>
</dbReference>
<name>A0ABW4XIY9_9GAMM</name>
<accession>A0ABW4XIY9</accession>
<organism evidence="1 2">
    <name type="scientific">Corallincola platygyrae</name>
    <dbReference type="NCBI Taxonomy" id="1193278"/>
    <lineage>
        <taxon>Bacteria</taxon>
        <taxon>Pseudomonadati</taxon>
        <taxon>Pseudomonadota</taxon>
        <taxon>Gammaproteobacteria</taxon>
        <taxon>Alteromonadales</taxon>
        <taxon>Psychromonadaceae</taxon>
        <taxon>Corallincola</taxon>
    </lineage>
</organism>
<sequence length="92" mass="10414">MATILVVRSHELGHEKIRELSEQIAGKLAEKYGIEWAWREEHLVFRHDGGADGHLKPTATDLEISIKLGFMLSMFRGSIEDSINEQLDKLLG</sequence>
<keyword evidence="2" id="KW-1185">Reference proteome</keyword>
<dbReference type="RefSeq" id="WP_345341555.1">
    <property type="nucleotide sequence ID" value="NZ_BAABLI010000028.1"/>
</dbReference>
<proteinExistence type="predicted"/>
<gene>
    <name evidence="1" type="ORF">ACFSJ3_05935</name>
</gene>
<comment type="caution">
    <text evidence="1">The sequence shown here is derived from an EMBL/GenBank/DDBJ whole genome shotgun (WGS) entry which is preliminary data.</text>
</comment>
<reference evidence="2" key="1">
    <citation type="journal article" date="2019" name="Int. J. Syst. Evol. Microbiol.">
        <title>The Global Catalogue of Microorganisms (GCM) 10K type strain sequencing project: providing services to taxonomists for standard genome sequencing and annotation.</title>
        <authorList>
            <consortium name="The Broad Institute Genomics Platform"/>
            <consortium name="The Broad Institute Genome Sequencing Center for Infectious Disease"/>
            <person name="Wu L."/>
            <person name="Ma J."/>
        </authorList>
    </citation>
    <scope>NUCLEOTIDE SEQUENCE [LARGE SCALE GENOMIC DNA]</scope>
    <source>
        <strain evidence="2">CGMCC 1.10992</strain>
    </source>
</reference>
<evidence type="ECO:0000313" key="2">
    <source>
        <dbReference type="Proteomes" id="UP001597380"/>
    </source>
</evidence>
<dbReference type="NCBIfam" id="TIGR02610">
    <property type="entry name" value="PHA_gran_rgn"/>
    <property type="match status" value="1"/>
</dbReference>
<evidence type="ECO:0000313" key="1">
    <source>
        <dbReference type="EMBL" id="MFD2095520.1"/>
    </source>
</evidence>
<dbReference type="Proteomes" id="UP001597380">
    <property type="component" value="Unassembled WGS sequence"/>
</dbReference>
<dbReference type="Pfam" id="PF09650">
    <property type="entry name" value="PHA_gran_rgn"/>
    <property type="match status" value="1"/>
</dbReference>